<dbReference type="RefSeq" id="WP_286135666.1">
    <property type="nucleotide sequence ID" value="NZ_BRPL01000002.1"/>
</dbReference>
<dbReference type="Proteomes" id="UP001144204">
    <property type="component" value="Unassembled WGS sequence"/>
</dbReference>
<dbReference type="EMBL" id="BRPL01000002">
    <property type="protein sequence ID" value="GLB46208.1"/>
    <property type="molecule type" value="Genomic_DNA"/>
</dbReference>
<feature type="compositionally biased region" description="Basic and acidic residues" evidence="1">
    <location>
        <begin position="63"/>
        <end position="73"/>
    </location>
</feature>
<sequence>MTSKEMKALVNVVTNMAAQKKTRDKQVAPNVEMVGVKVKDLSNRKYHGGVQLLDVTVENMAEPRPRIRPERPRLFRNRVKSRPRLSK</sequence>
<evidence type="ECO:0000313" key="3">
    <source>
        <dbReference type="Proteomes" id="UP001144204"/>
    </source>
</evidence>
<feature type="compositionally biased region" description="Basic residues" evidence="1">
    <location>
        <begin position="74"/>
        <end position="87"/>
    </location>
</feature>
<name>A0A9W6ESD0_9LACO</name>
<keyword evidence="3" id="KW-1185">Reference proteome</keyword>
<reference evidence="2" key="2">
    <citation type="journal article" date="2023" name="PLoS ONE">
        <title>Philodulcilactobacillus myokoensis gen. nov., sp. nov., a fructophilic, acidophilic, and agar-phobic lactic acid bacterium isolated from fermented vegetable extracts.</title>
        <authorList>
            <person name="Kouya T."/>
            <person name="Ishiyama Y."/>
            <person name="Ohashi S."/>
            <person name="Kumakubo R."/>
            <person name="Yamazaki T."/>
            <person name="Otaki T."/>
        </authorList>
    </citation>
    <scope>NUCLEOTIDE SEQUENCE</scope>
    <source>
        <strain evidence="2">WR16-4</strain>
    </source>
</reference>
<dbReference type="AlphaFoldDB" id="A0A9W6ESD0"/>
<reference evidence="2" key="1">
    <citation type="submission" date="2022-07" db="EMBL/GenBank/DDBJ databases">
        <authorList>
            <person name="Kouya T."/>
            <person name="Ishiyama Y."/>
        </authorList>
    </citation>
    <scope>NUCLEOTIDE SEQUENCE</scope>
    <source>
        <strain evidence="2">WR16-4</strain>
    </source>
</reference>
<organism evidence="2 3">
    <name type="scientific">Philodulcilactobacillus myokoensis</name>
    <dbReference type="NCBI Taxonomy" id="2929573"/>
    <lineage>
        <taxon>Bacteria</taxon>
        <taxon>Bacillati</taxon>
        <taxon>Bacillota</taxon>
        <taxon>Bacilli</taxon>
        <taxon>Lactobacillales</taxon>
        <taxon>Lactobacillaceae</taxon>
        <taxon>Philodulcilactobacillus</taxon>
    </lineage>
</organism>
<evidence type="ECO:0000313" key="2">
    <source>
        <dbReference type="EMBL" id="GLB46208.1"/>
    </source>
</evidence>
<proteinExistence type="predicted"/>
<evidence type="ECO:0000256" key="1">
    <source>
        <dbReference type="SAM" id="MobiDB-lite"/>
    </source>
</evidence>
<feature type="region of interest" description="Disordered" evidence="1">
    <location>
        <begin position="63"/>
        <end position="87"/>
    </location>
</feature>
<protein>
    <submittedName>
        <fullName evidence="2">Uncharacterized protein</fullName>
    </submittedName>
</protein>
<accession>A0A9W6ESD0</accession>
<gene>
    <name evidence="2" type="ORF">WR164_01870</name>
</gene>
<comment type="caution">
    <text evidence="2">The sequence shown here is derived from an EMBL/GenBank/DDBJ whole genome shotgun (WGS) entry which is preliminary data.</text>
</comment>